<sequence>MNIRNTLFLACVSLLIRSMIISFGRVLNQPESSQRCVDIATKFSLEDATLNEVRVIVAQAGIILGFVIQFISVIINDYTTGGFWEVMSVALIDVTFYSGSCCIFFTSDEVDDKTTQMLLALDLNTAPVIDVPLSRKSDIFALFEGRAHIPKPTSGKYPLAGGSWAH</sequence>
<accession>A0ABR4PCK7</accession>
<dbReference type="EMBL" id="JBFCZG010000006">
    <property type="protein sequence ID" value="KAL3421004.1"/>
    <property type="molecule type" value="Genomic_DNA"/>
</dbReference>
<keyword evidence="2" id="KW-1185">Reference proteome</keyword>
<name>A0ABR4PCK7_9HELO</name>
<comment type="caution">
    <text evidence="1">The sequence shown here is derived from an EMBL/GenBank/DDBJ whole genome shotgun (WGS) entry which is preliminary data.</text>
</comment>
<dbReference type="Proteomes" id="UP001629113">
    <property type="component" value="Unassembled WGS sequence"/>
</dbReference>
<organism evidence="1 2">
    <name type="scientific">Phlyctema vagabunda</name>
    <dbReference type="NCBI Taxonomy" id="108571"/>
    <lineage>
        <taxon>Eukaryota</taxon>
        <taxon>Fungi</taxon>
        <taxon>Dikarya</taxon>
        <taxon>Ascomycota</taxon>
        <taxon>Pezizomycotina</taxon>
        <taxon>Leotiomycetes</taxon>
        <taxon>Helotiales</taxon>
        <taxon>Dermateaceae</taxon>
        <taxon>Phlyctema</taxon>
    </lineage>
</organism>
<reference evidence="1 2" key="1">
    <citation type="submission" date="2024-06" db="EMBL/GenBank/DDBJ databases">
        <title>Complete genome of Phlyctema vagabunda strain 19-DSS-EL-015.</title>
        <authorList>
            <person name="Fiorenzani C."/>
        </authorList>
    </citation>
    <scope>NUCLEOTIDE SEQUENCE [LARGE SCALE GENOMIC DNA]</scope>
    <source>
        <strain evidence="1 2">19-DSS-EL-015</strain>
    </source>
</reference>
<gene>
    <name evidence="1" type="ORF">PVAG01_07449</name>
</gene>
<proteinExistence type="predicted"/>
<evidence type="ECO:0000313" key="1">
    <source>
        <dbReference type="EMBL" id="KAL3421004.1"/>
    </source>
</evidence>
<evidence type="ECO:0000313" key="2">
    <source>
        <dbReference type="Proteomes" id="UP001629113"/>
    </source>
</evidence>
<protein>
    <submittedName>
        <fullName evidence="1">Uncharacterized protein</fullName>
    </submittedName>
</protein>